<name>A0A286G660_9PROT</name>
<dbReference type="OrthoDB" id="9873613at2"/>
<feature type="transmembrane region" description="Helical" evidence="1">
    <location>
        <begin position="111"/>
        <end position="131"/>
    </location>
</feature>
<sequence length="136" mass="14539">MFTARYAGNWVMSLTFAAVAAIALGLPALVQTSGATTFLGQLVAAMAVAGVLVLVLNAARGKTPLFDWTDDTGRRLHPRATAALKGLGMLVLSLAFLLGYVSIFVFGFHNIIYFGLFMVVVLMSWILYITAGKHVS</sequence>
<keyword evidence="3" id="KW-1185">Reference proteome</keyword>
<proteinExistence type="predicted"/>
<dbReference type="Proteomes" id="UP000219621">
    <property type="component" value="Unassembled WGS sequence"/>
</dbReference>
<dbReference type="RefSeq" id="WP_097277608.1">
    <property type="nucleotide sequence ID" value="NZ_OCNJ01000001.1"/>
</dbReference>
<feature type="transmembrane region" description="Helical" evidence="1">
    <location>
        <begin position="82"/>
        <end position="105"/>
    </location>
</feature>
<accession>A0A286G660</accession>
<keyword evidence="1" id="KW-1133">Transmembrane helix</keyword>
<dbReference type="AlphaFoldDB" id="A0A286G660"/>
<dbReference type="EMBL" id="OCNJ01000001">
    <property type="protein sequence ID" value="SOD90985.1"/>
    <property type="molecule type" value="Genomic_DNA"/>
</dbReference>
<gene>
    <name evidence="2" type="ORF">SAMN05421508_101751</name>
</gene>
<keyword evidence="1" id="KW-0812">Transmembrane</keyword>
<reference evidence="2 3" key="1">
    <citation type="submission" date="2017-09" db="EMBL/GenBank/DDBJ databases">
        <authorList>
            <person name="Ehlers B."/>
            <person name="Leendertz F.H."/>
        </authorList>
    </citation>
    <scope>NUCLEOTIDE SEQUENCE [LARGE SCALE GENOMIC DNA]</scope>
    <source>
        <strain evidence="2 3">USBA 140</strain>
    </source>
</reference>
<keyword evidence="1" id="KW-0472">Membrane</keyword>
<evidence type="ECO:0000313" key="3">
    <source>
        <dbReference type="Proteomes" id="UP000219621"/>
    </source>
</evidence>
<evidence type="ECO:0000313" key="2">
    <source>
        <dbReference type="EMBL" id="SOD90985.1"/>
    </source>
</evidence>
<organism evidence="2 3">
    <name type="scientific">Caenispirillum bisanense</name>
    <dbReference type="NCBI Taxonomy" id="414052"/>
    <lineage>
        <taxon>Bacteria</taxon>
        <taxon>Pseudomonadati</taxon>
        <taxon>Pseudomonadota</taxon>
        <taxon>Alphaproteobacteria</taxon>
        <taxon>Rhodospirillales</taxon>
        <taxon>Novispirillaceae</taxon>
        <taxon>Caenispirillum</taxon>
    </lineage>
</organism>
<feature type="transmembrane region" description="Helical" evidence="1">
    <location>
        <begin position="42"/>
        <end position="61"/>
    </location>
</feature>
<protein>
    <submittedName>
        <fullName evidence="2">Uncharacterized protein</fullName>
    </submittedName>
</protein>
<evidence type="ECO:0000256" key="1">
    <source>
        <dbReference type="SAM" id="Phobius"/>
    </source>
</evidence>